<keyword evidence="2" id="KW-0472">Membrane</keyword>
<dbReference type="EMBL" id="JAABOQ010000011">
    <property type="protein sequence ID" value="NER19151.1"/>
    <property type="molecule type" value="Genomic_DNA"/>
</dbReference>
<keyword evidence="2" id="KW-1133">Transmembrane helix</keyword>
<feature type="coiled-coil region" evidence="1">
    <location>
        <begin position="124"/>
        <end position="168"/>
    </location>
</feature>
<evidence type="ECO:0008006" key="5">
    <source>
        <dbReference type="Google" id="ProtNLM"/>
    </source>
</evidence>
<dbReference type="Proteomes" id="UP000474296">
    <property type="component" value="Unassembled WGS sequence"/>
</dbReference>
<evidence type="ECO:0000313" key="3">
    <source>
        <dbReference type="EMBL" id="NER19151.1"/>
    </source>
</evidence>
<keyword evidence="1" id="KW-0175">Coiled coil</keyword>
<feature type="transmembrane region" description="Helical" evidence="2">
    <location>
        <begin position="12"/>
        <end position="33"/>
    </location>
</feature>
<dbReference type="Pfam" id="PF17561">
    <property type="entry name" value="TssO"/>
    <property type="match status" value="1"/>
</dbReference>
<evidence type="ECO:0000313" key="4">
    <source>
        <dbReference type="Proteomes" id="UP000474296"/>
    </source>
</evidence>
<organism evidence="3 4">
    <name type="scientific">Spongiivirga citrea</name>
    <dbReference type="NCBI Taxonomy" id="1481457"/>
    <lineage>
        <taxon>Bacteria</taxon>
        <taxon>Pseudomonadati</taxon>
        <taxon>Bacteroidota</taxon>
        <taxon>Flavobacteriia</taxon>
        <taxon>Flavobacteriales</taxon>
        <taxon>Flavobacteriaceae</taxon>
        <taxon>Spongiivirga</taxon>
    </lineage>
</organism>
<sequence>MKPQNAKERRNSIWKFILLFTVTIGLIITAIFFDFNQIPLLENKVWRERSEKIEKDIEFQETFYKEMKDIRAHIDSLDVEGQNLQLINGLLTQKLVKLQTSIPKEDETFRYDMYKEIVDAFVDIQELKGELNKLDDVASKLKQYEEQNRELANELERANRYLDAYRNN</sequence>
<keyword evidence="4" id="KW-1185">Reference proteome</keyword>
<keyword evidence="2" id="KW-0812">Transmembrane</keyword>
<evidence type="ECO:0000256" key="2">
    <source>
        <dbReference type="SAM" id="Phobius"/>
    </source>
</evidence>
<comment type="caution">
    <text evidence="3">The sequence shown here is derived from an EMBL/GenBank/DDBJ whole genome shotgun (WGS) entry which is preliminary data.</text>
</comment>
<dbReference type="RefSeq" id="WP_164033835.1">
    <property type="nucleotide sequence ID" value="NZ_JAABOQ010000011.1"/>
</dbReference>
<gene>
    <name evidence="3" type="ORF">GWK10_18185</name>
</gene>
<reference evidence="3 4" key="1">
    <citation type="submission" date="2020-01" db="EMBL/GenBank/DDBJ databases">
        <title>Spongiivirga citrea KCTC 32990T.</title>
        <authorList>
            <person name="Wang G."/>
        </authorList>
    </citation>
    <scope>NUCLEOTIDE SEQUENCE [LARGE SCALE GENOMIC DNA]</scope>
    <source>
        <strain evidence="3 4">KCTC 32990</strain>
    </source>
</reference>
<accession>A0A6M0CMK5</accession>
<proteinExistence type="predicted"/>
<protein>
    <recommendedName>
        <fullName evidence="5">Type VI secretion system transmembrane protein TssO</fullName>
    </recommendedName>
</protein>
<evidence type="ECO:0000256" key="1">
    <source>
        <dbReference type="SAM" id="Coils"/>
    </source>
</evidence>
<name>A0A6M0CMK5_9FLAO</name>
<dbReference type="AlphaFoldDB" id="A0A6M0CMK5"/>
<dbReference type="InterPro" id="IPR039449">
    <property type="entry name" value="TssO"/>
</dbReference>